<evidence type="ECO:0000313" key="3">
    <source>
        <dbReference type="Proteomes" id="UP000244336"/>
    </source>
</evidence>
<feature type="compositionally biased region" description="Basic and acidic residues" evidence="1">
    <location>
        <begin position="1"/>
        <end position="13"/>
    </location>
</feature>
<sequence>MMKSSDHDQDPARRSPPTLLSRPPPRPPLLPPLPPPPPPGRLPCTGGAVRLARLGAEQVQRSSVGLASRSGRSGSVWGCLPSPAASPPPAPPFPHPVVPPLPRCPYFVARSPPRTPSPTACGDAAAACGARGRGSVA</sequence>
<feature type="region of interest" description="Disordered" evidence="1">
    <location>
        <begin position="112"/>
        <end position="137"/>
    </location>
</feature>
<name>A0A2T7F201_9POAL</name>
<dbReference type="AlphaFoldDB" id="A0A2T7F201"/>
<dbReference type="EMBL" id="CM009749">
    <property type="protein sequence ID" value="PUZ74100.1"/>
    <property type="molecule type" value="Genomic_DNA"/>
</dbReference>
<evidence type="ECO:0000256" key="1">
    <source>
        <dbReference type="SAM" id="MobiDB-lite"/>
    </source>
</evidence>
<proteinExistence type="predicted"/>
<accession>A0A2T7F201</accession>
<feature type="compositionally biased region" description="Pro residues" evidence="1">
    <location>
        <begin position="22"/>
        <end position="41"/>
    </location>
</feature>
<evidence type="ECO:0000313" key="2">
    <source>
        <dbReference type="EMBL" id="PUZ74100.1"/>
    </source>
</evidence>
<feature type="region of interest" description="Disordered" evidence="1">
    <location>
        <begin position="1"/>
        <end position="46"/>
    </location>
</feature>
<reference evidence="2 3" key="1">
    <citation type="submission" date="2018-04" db="EMBL/GenBank/DDBJ databases">
        <title>WGS assembly of Panicum hallii var. hallii HAL2.</title>
        <authorList>
            <person name="Lovell J."/>
            <person name="Jenkins J."/>
            <person name="Lowry D."/>
            <person name="Mamidi S."/>
            <person name="Sreedasyam A."/>
            <person name="Weng X."/>
            <person name="Barry K."/>
            <person name="Bonette J."/>
            <person name="Campitelli B."/>
            <person name="Daum C."/>
            <person name="Gordon S."/>
            <person name="Gould B."/>
            <person name="Lipzen A."/>
            <person name="MacQueen A."/>
            <person name="Palacio-Mejia J."/>
            <person name="Plott C."/>
            <person name="Shakirov E."/>
            <person name="Shu S."/>
            <person name="Yoshinaga Y."/>
            <person name="Zane M."/>
            <person name="Rokhsar D."/>
            <person name="Grimwood J."/>
            <person name="Schmutz J."/>
            <person name="Juenger T."/>
        </authorList>
    </citation>
    <scope>NUCLEOTIDE SEQUENCE [LARGE SCALE GENOMIC DNA]</scope>
    <source>
        <strain evidence="3">cv. HAL2</strain>
    </source>
</reference>
<organism evidence="2 3">
    <name type="scientific">Panicum hallii var. hallii</name>
    <dbReference type="NCBI Taxonomy" id="1504633"/>
    <lineage>
        <taxon>Eukaryota</taxon>
        <taxon>Viridiplantae</taxon>
        <taxon>Streptophyta</taxon>
        <taxon>Embryophyta</taxon>
        <taxon>Tracheophyta</taxon>
        <taxon>Spermatophyta</taxon>
        <taxon>Magnoliopsida</taxon>
        <taxon>Liliopsida</taxon>
        <taxon>Poales</taxon>
        <taxon>Poaceae</taxon>
        <taxon>PACMAD clade</taxon>
        <taxon>Panicoideae</taxon>
        <taxon>Panicodae</taxon>
        <taxon>Paniceae</taxon>
        <taxon>Panicinae</taxon>
        <taxon>Panicum</taxon>
        <taxon>Panicum sect. Panicum</taxon>
    </lineage>
</organism>
<feature type="compositionally biased region" description="Low complexity" evidence="1">
    <location>
        <begin position="120"/>
        <end position="137"/>
    </location>
</feature>
<dbReference type="Proteomes" id="UP000244336">
    <property type="component" value="Chromosome 1"/>
</dbReference>
<dbReference type="Gramene" id="PUZ74100">
    <property type="protein sequence ID" value="PUZ74100"/>
    <property type="gene ID" value="GQ55_1G038100"/>
</dbReference>
<gene>
    <name evidence="2" type="ORF">GQ55_1G038100</name>
</gene>
<keyword evidence="3" id="KW-1185">Reference proteome</keyword>
<protein>
    <submittedName>
        <fullName evidence="2">Uncharacterized protein</fullName>
    </submittedName>
</protein>